<keyword evidence="2" id="KW-0472">Membrane</keyword>
<name>A0A6N8F944_9GAMM</name>
<proteinExistence type="predicted"/>
<evidence type="ECO:0000313" key="4">
    <source>
        <dbReference type="Proteomes" id="UP000439994"/>
    </source>
</evidence>
<gene>
    <name evidence="3" type="ORF">GNP35_09400</name>
</gene>
<accession>A0A6N8F944</accession>
<organism evidence="3 4">
    <name type="scientific">Psychrosphaera haliotis</name>
    <dbReference type="NCBI Taxonomy" id="555083"/>
    <lineage>
        <taxon>Bacteria</taxon>
        <taxon>Pseudomonadati</taxon>
        <taxon>Pseudomonadota</taxon>
        <taxon>Gammaproteobacteria</taxon>
        <taxon>Alteromonadales</taxon>
        <taxon>Pseudoalteromonadaceae</taxon>
        <taxon>Psychrosphaera</taxon>
    </lineage>
</organism>
<protein>
    <submittedName>
        <fullName evidence="3">Uncharacterized protein</fullName>
    </submittedName>
</protein>
<dbReference type="Proteomes" id="UP000439994">
    <property type="component" value="Unassembled WGS sequence"/>
</dbReference>
<keyword evidence="1" id="KW-0175">Coiled coil</keyword>
<evidence type="ECO:0000256" key="1">
    <source>
        <dbReference type="SAM" id="Coils"/>
    </source>
</evidence>
<keyword evidence="4" id="KW-1185">Reference proteome</keyword>
<feature type="transmembrane region" description="Helical" evidence="2">
    <location>
        <begin position="69"/>
        <end position="90"/>
    </location>
</feature>
<sequence length="121" mass="13500">MWLLKGLTILIGGLALAMSGYLYQVIDQTSFFNEVVEIPADQIWMYHLVAAVVIVWLVISLFMKLLPPLLIVGLLIVAVGSEGMFLGLNFNGTIVEQSEFMENLENKAEELLEKAEDLLDN</sequence>
<dbReference type="EMBL" id="WOCD01000003">
    <property type="protein sequence ID" value="MUH72684.1"/>
    <property type="molecule type" value="Genomic_DNA"/>
</dbReference>
<feature type="transmembrane region" description="Helical" evidence="2">
    <location>
        <begin position="43"/>
        <end position="62"/>
    </location>
</feature>
<feature type="coiled-coil region" evidence="1">
    <location>
        <begin position="94"/>
        <end position="121"/>
    </location>
</feature>
<dbReference type="AlphaFoldDB" id="A0A6N8F944"/>
<keyword evidence="2" id="KW-1133">Transmembrane helix</keyword>
<reference evidence="3 4" key="1">
    <citation type="submission" date="2019-11" db="EMBL/GenBank/DDBJ databases">
        <title>P. haliotis isolates from Z. marina roots.</title>
        <authorList>
            <person name="Cohen M."/>
            <person name="Jospin G."/>
            <person name="Eisen J.A."/>
            <person name="Coil D.A."/>
        </authorList>
    </citation>
    <scope>NUCLEOTIDE SEQUENCE [LARGE SCALE GENOMIC DNA]</scope>
    <source>
        <strain evidence="3 4">UCD-MCMsp1aY</strain>
    </source>
</reference>
<keyword evidence="2" id="KW-0812">Transmembrane</keyword>
<evidence type="ECO:0000313" key="3">
    <source>
        <dbReference type="EMBL" id="MUH72684.1"/>
    </source>
</evidence>
<feature type="transmembrane region" description="Helical" evidence="2">
    <location>
        <begin position="7"/>
        <end position="23"/>
    </location>
</feature>
<comment type="caution">
    <text evidence="3">The sequence shown here is derived from an EMBL/GenBank/DDBJ whole genome shotgun (WGS) entry which is preliminary data.</text>
</comment>
<evidence type="ECO:0000256" key="2">
    <source>
        <dbReference type="SAM" id="Phobius"/>
    </source>
</evidence>
<dbReference type="RefSeq" id="WP_155695842.1">
    <property type="nucleotide sequence ID" value="NZ_BAAAFQ010000004.1"/>
</dbReference>